<keyword evidence="2" id="KW-1185">Reference proteome</keyword>
<name>A0ABN9C9R0_9NEOB</name>
<sequence>PQYNITLLLQAILDITYYEENRLVDEEFANDDALQKVQELIQIITEPESFAEENNASKQRFLLDMDVEECLHWRRGALLYMYCHTVGERESWNLSDQRTFHQCLKDGVYYLLKMLKTRSPIQLNNEVSFKDINTATLLAKGIFSDVHVLALMYCGEMCFWALSYCSAIQPGSDSETHHKILNFKEVGEKVLDTYISVCEGPLSGQGWNTENAKKILEFLKMR</sequence>
<dbReference type="InterPro" id="IPR037657">
    <property type="entry name" value="RIMC1"/>
</dbReference>
<comment type="caution">
    <text evidence="1">The sequence shown here is derived from an EMBL/GenBank/DDBJ whole genome shotgun (WGS) entry which is preliminary data.</text>
</comment>
<feature type="non-terminal residue" evidence="1">
    <location>
        <position position="1"/>
    </location>
</feature>
<evidence type="ECO:0008006" key="3">
    <source>
        <dbReference type="Google" id="ProtNLM"/>
    </source>
</evidence>
<proteinExistence type="predicted"/>
<dbReference type="PANTHER" id="PTHR28494">
    <property type="entry name" value="UPF0600 PROTEIN C5ORF51"/>
    <property type="match status" value="1"/>
</dbReference>
<evidence type="ECO:0000313" key="1">
    <source>
        <dbReference type="EMBL" id="CAI9556693.1"/>
    </source>
</evidence>
<gene>
    <name evidence="1" type="ORF">SPARVUS_LOCUS4576127</name>
</gene>
<evidence type="ECO:0000313" key="2">
    <source>
        <dbReference type="Proteomes" id="UP001162483"/>
    </source>
</evidence>
<organism evidence="1 2">
    <name type="scientific">Staurois parvus</name>
    <dbReference type="NCBI Taxonomy" id="386267"/>
    <lineage>
        <taxon>Eukaryota</taxon>
        <taxon>Metazoa</taxon>
        <taxon>Chordata</taxon>
        <taxon>Craniata</taxon>
        <taxon>Vertebrata</taxon>
        <taxon>Euteleostomi</taxon>
        <taxon>Amphibia</taxon>
        <taxon>Batrachia</taxon>
        <taxon>Anura</taxon>
        <taxon>Neobatrachia</taxon>
        <taxon>Ranoidea</taxon>
        <taxon>Ranidae</taxon>
        <taxon>Staurois</taxon>
    </lineage>
</organism>
<reference evidence="1" key="1">
    <citation type="submission" date="2023-05" db="EMBL/GenBank/DDBJ databases">
        <authorList>
            <person name="Stuckert A."/>
        </authorList>
    </citation>
    <scope>NUCLEOTIDE SEQUENCE</scope>
</reference>
<dbReference type="EMBL" id="CATNWA010008686">
    <property type="protein sequence ID" value="CAI9556693.1"/>
    <property type="molecule type" value="Genomic_DNA"/>
</dbReference>
<dbReference type="PANTHER" id="PTHR28494:SF1">
    <property type="entry name" value="RAB7A-INTERACTING MON1-CCZ1 COMPLEX SUBUNIT 1"/>
    <property type="match status" value="1"/>
</dbReference>
<accession>A0ABN9C9R0</accession>
<dbReference type="Proteomes" id="UP001162483">
    <property type="component" value="Unassembled WGS sequence"/>
</dbReference>
<protein>
    <recommendedName>
        <fullName evidence="3">CE051 protein</fullName>
    </recommendedName>
</protein>
<dbReference type="Pfam" id="PF17716">
    <property type="entry name" value="RIMC1"/>
    <property type="match status" value="1"/>
</dbReference>